<dbReference type="Proteomes" id="UP000617734">
    <property type="component" value="Unassembled WGS sequence"/>
</dbReference>
<reference evidence="4" key="2">
    <citation type="submission" date="2020-09" db="EMBL/GenBank/DDBJ databases">
        <authorList>
            <person name="Sun Q."/>
            <person name="Ohkuma M."/>
        </authorList>
    </citation>
    <scope>NUCLEOTIDE SEQUENCE</scope>
    <source>
        <strain evidence="4">JCM 4646</strain>
    </source>
</reference>
<accession>A0A919L1I1</accession>
<name>A0A919L1I1_9ACTN</name>
<dbReference type="AlphaFoldDB" id="A0A919L1I1"/>
<protein>
    <recommendedName>
        <fullName evidence="3">P/Homo B domain-containing protein</fullName>
    </recommendedName>
</protein>
<comment type="caution">
    <text evidence="4">The sequence shown here is derived from an EMBL/GenBank/DDBJ whole genome shotgun (WGS) entry which is preliminary data.</text>
</comment>
<evidence type="ECO:0000313" key="4">
    <source>
        <dbReference type="EMBL" id="GHH81400.1"/>
    </source>
</evidence>
<dbReference type="InterPro" id="IPR002884">
    <property type="entry name" value="P_dom"/>
</dbReference>
<evidence type="ECO:0000259" key="3">
    <source>
        <dbReference type="PROSITE" id="PS51829"/>
    </source>
</evidence>
<evidence type="ECO:0000313" key="5">
    <source>
        <dbReference type="Proteomes" id="UP000617734"/>
    </source>
</evidence>
<dbReference type="Gene3D" id="2.60.120.260">
    <property type="entry name" value="Galactose-binding domain-like"/>
    <property type="match status" value="1"/>
</dbReference>
<dbReference type="PROSITE" id="PS51829">
    <property type="entry name" value="P_HOMO_B"/>
    <property type="match status" value="1"/>
</dbReference>
<dbReference type="PANTHER" id="PTHR41775">
    <property type="entry name" value="SECRETED PROTEIN-RELATED"/>
    <property type="match status" value="1"/>
</dbReference>
<keyword evidence="2" id="KW-0378">Hydrolase</keyword>
<dbReference type="RefSeq" id="WP_190214405.1">
    <property type="nucleotide sequence ID" value="NZ_BNBO01000052.1"/>
</dbReference>
<keyword evidence="5" id="KW-1185">Reference proteome</keyword>
<keyword evidence="1" id="KW-0645">Protease</keyword>
<dbReference type="GO" id="GO:0006508">
    <property type="term" value="P:proteolysis"/>
    <property type="evidence" value="ECO:0007669"/>
    <property type="project" value="UniProtKB-KW"/>
</dbReference>
<organism evidence="4 5">
    <name type="scientific">Kitasatospora indigofera</name>
    <dbReference type="NCBI Taxonomy" id="67307"/>
    <lineage>
        <taxon>Bacteria</taxon>
        <taxon>Bacillati</taxon>
        <taxon>Actinomycetota</taxon>
        <taxon>Actinomycetes</taxon>
        <taxon>Kitasatosporales</taxon>
        <taxon>Streptomycetaceae</taxon>
        <taxon>Kitasatospora</taxon>
    </lineage>
</organism>
<reference evidence="4" key="1">
    <citation type="journal article" date="2014" name="Int. J. Syst. Evol. Microbiol.">
        <title>Complete genome sequence of Corynebacterium casei LMG S-19264T (=DSM 44701T), isolated from a smear-ripened cheese.</title>
        <authorList>
            <consortium name="US DOE Joint Genome Institute (JGI-PGF)"/>
            <person name="Walter F."/>
            <person name="Albersmeier A."/>
            <person name="Kalinowski J."/>
            <person name="Ruckert C."/>
        </authorList>
    </citation>
    <scope>NUCLEOTIDE SEQUENCE</scope>
    <source>
        <strain evidence="4">JCM 4646</strain>
    </source>
</reference>
<dbReference type="InterPro" id="IPR008757">
    <property type="entry name" value="Peptidase_M6-like_domain"/>
</dbReference>
<evidence type="ECO:0000256" key="1">
    <source>
        <dbReference type="ARBA" id="ARBA00022670"/>
    </source>
</evidence>
<dbReference type="EMBL" id="BNBO01000052">
    <property type="protein sequence ID" value="GHH81400.1"/>
    <property type="molecule type" value="Genomic_DNA"/>
</dbReference>
<dbReference type="Pfam" id="PF01483">
    <property type="entry name" value="P_proprotein"/>
    <property type="match status" value="1"/>
</dbReference>
<dbReference type="PANTHER" id="PTHR41775:SF1">
    <property type="entry name" value="PEPTIDASE M6-LIKE DOMAIN-CONTAINING PROTEIN"/>
    <property type="match status" value="1"/>
</dbReference>
<gene>
    <name evidence="4" type="ORF">GCM10018781_63980</name>
</gene>
<evidence type="ECO:0000256" key="2">
    <source>
        <dbReference type="ARBA" id="ARBA00022801"/>
    </source>
</evidence>
<dbReference type="NCBIfam" id="TIGR03296">
    <property type="entry name" value="M6dom_TIGR03296"/>
    <property type="match status" value="1"/>
</dbReference>
<dbReference type="SUPFAM" id="SSF49785">
    <property type="entry name" value="Galactose-binding domain-like"/>
    <property type="match status" value="1"/>
</dbReference>
<feature type="domain" description="P/Homo B" evidence="3">
    <location>
        <begin position="500"/>
        <end position="632"/>
    </location>
</feature>
<dbReference type="GeneID" id="95356697"/>
<sequence length="632" mass="68152">MSAIFGEILTFTQQHGGDVALATIGDDKYARYETVDGFSVVYDESREGYCYADVDGPGPGRRFRSTGVRISERPPKGLRRHLKEGQEYRRLLVKQRSERAVPQDQLEALDPDGLFTFGANRGLLLGDRLSEGDVQGLTILVTFPGTSTTVTPADVDAMLNGPDYHANGNHCSVREFFRAMSSDRLRFGNTVVGPFRMSRSRLTYANNEGLLAPEAIAAAVDAGVDFSRFDSQGRGIVDSICVLYAGPTEFAGDLWPHSTVFSRDVGQGMRTQFHTVTSMGRTPAEQSIGTFCHESGHLLCRWPDLYDYGTIEREGDDFTSAGLGSYCVMGAGNHLGNGRKPSPVCVYLRRLVGWCATDVDIATPGTYQAEHADYDTALIYQNPDREDAEYYLVENRSRIDFDEKLTSGGLAVYHCDIKGSNEFQQGSLLHHYQCALLQADGHLDLETNANQGDGGDLYGPTEGTAVSHSSRPASTWWDGGESGLTISGIGAPGPVISFRTGEQSPGGAAVSGSSAPQALIPELDPGGLTDAITLQGAGTVRELAVSIDIEHPRIGDLRVVLMNPSGRRAVLHNRSGGNTKNLLLKLDSRPPSALAPLTGDAVTGSWKLKITDSAQPGAGTLRRWELKVRTAG</sequence>
<dbReference type="InterPro" id="IPR008979">
    <property type="entry name" value="Galactose-bd-like_sf"/>
</dbReference>
<proteinExistence type="predicted"/>
<dbReference type="GO" id="GO:0004252">
    <property type="term" value="F:serine-type endopeptidase activity"/>
    <property type="evidence" value="ECO:0007669"/>
    <property type="project" value="InterPro"/>
</dbReference>